<dbReference type="SUPFAM" id="SSF53649">
    <property type="entry name" value="Alkaline phosphatase-like"/>
    <property type="match status" value="1"/>
</dbReference>
<dbReference type="EMBL" id="JAEHOE010000012">
    <property type="protein sequence ID" value="KAG2498000.1"/>
    <property type="molecule type" value="Genomic_DNA"/>
</dbReference>
<dbReference type="CDD" id="cd16147">
    <property type="entry name" value="G6S"/>
    <property type="match status" value="1"/>
</dbReference>
<dbReference type="Proteomes" id="UP000612055">
    <property type="component" value="Unassembled WGS sequence"/>
</dbReference>
<dbReference type="Pfam" id="PF00884">
    <property type="entry name" value="Sulfatase"/>
    <property type="match status" value="1"/>
</dbReference>
<protein>
    <recommendedName>
        <fullName evidence="2">Sulfatase N-terminal domain-containing protein</fullName>
    </recommendedName>
</protein>
<feature type="domain" description="Sulfatase N-terminal" evidence="2">
    <location>
        <begin position="3"/>
        <end position="315"/>
    </location>
</feature>
<dbReference type="InterPro" id="IPR017850">
    <property type="entry name" value="Alkaline_phosphatase_core_sf"/>
</dbReference>
<keyword evidence="4" id="KW-1185">Reference proteome</keyword>
<gene>
    <name evidence="3" type="ORF">HYH03_004259</name>
</gene>
<name>A0A835Y825_9CHLO</name>
<dbReference type="OrthoDB" id="96314at2759"/>
<organism evidence="3 4">
    <name type="scientific">Edaphochlamys debaryana</name>
    <dbReference type="NCBI Taxonomy" id="47281"/>
    <lineage>
        <taxon>Eukaryota</taxon>
        <taxon>Viridiplantae</taxon>
        <taxon>Chlorophyta</taxon>
        <taxon>core chlorophytes</taxon>
        <taxon>Chlorophyceae</taxon>
        <taxon>CS clade</taxon>
        <taxon>Chlamydomonadales</taxon>
        <taxon>Chlamydomonadales incertae sedis</taxon>
        <taxon>Edaphochlamys</taxon>
    </lineage>
</organism>
<dbReference type="GO" id="GO:0008449">
    <property type="term" value="F:N-acetylglucosamine-6-sulfatase activity"/>
    <property type="evidence" value="ECO:0007669"/>
    <property type="project" value="TreeGrafter"/>
</dbReference>
<dbReference type="PANTHER" id="PTHR43108:SF8">
    <property type="entry name" value="SD21168P"/>
    <property type="match status" value="1"/>
</dbReference>
<dbReference type="InterPro" id="IPR000917">
    <property type="entry name" value="Sulfatase_N"/>
</dbReference>
<evidence type="ECO:0000259" key="2">
    <source>
        <dbReference type="Pfam" id="PF00884"/>
    </source>
</evidence>
<comment type="caution">
    <text evidence="3">The sequence shown here is derived from an EMBL/GenBank/DDBJ whole genome shotgun (WGS) entry which is preliminary data.</text>
</comment>
<evidence type="ECO:0000313" key="3">
    <source>
        <dbReference type="EMBL" id="KAG2498000.1"/>
    </source>
</evidence>
<accession>A0A835Y825</accession>
<reference evidence="3" key="1">
    <citation type="journal article" date="2020" name="bioRxiv">
        <title>Comparative genomics of Chlamydomonas.</title>
        <authorList>
            <person name="Craig R.J."/>
            <person name="Hasan A.R."/>
            <person name="Ness R.W."/>
            <person name="Keightley P.D."/>
        </authorList>
    </citation>
    <scope>NUCLEOTIDE SEQUENCE</scope>
    <source>
        <strain evidence="3">CCAP 11/70</strain>
    </source>
</reference>
<dbReference type="AlphaFoldDB" id="A0A835Y825"/>
<dbReference type="GO" id="GO:0005539">
    <property type="term" value="F:glycosaminoglycan binding"/>
    <property type="evidence" value="ECO:0007669"/>
    <property type="project" value="TreeGrafter"/>
</dbReference>
<sequence>MRNFAISSSTCCPSRTSLLSGMFVHNHNITANVPPYGGYEKFMDLRIDQTENWLPVQLQDAGYSVFMVGKFLNGFEVGPGADCPWGFDVLDALVEPYVYTYWGPAFSQNCGPAYKFDESYYSTDVIRDKAIKYIRDSSLKDKPFYLQLNPVAPHGSCWSEDGDDQKQCSDPKPHTRHQTWFSDATIPMSANWLRPLEPSIARYLTRSDSRMDAERLHERHRQRLRSLAAVDEMLRDVVLELASQGMLDSTYIIFSSDNGFHMGQHNAGAGKVFPWEEDIRVPFFVRGPGLPRGVVSDYQTTMVDVPATIMQLAGINIPSSWDGYPIPFNKLMPNAYVPMLGAKANYNLTIRKAPPGAVYLRESMPIEMWITKPGASYNNMNFRSVRVCTSFLNFGTPLQYRQAMIGASASGTQRGSTIGLGNLLRGFAPRSIAGDTLGVDLAAVAAAGGGDGVMGTCYKYTLWCWGAKELYDLSLDPAEINNRMGDPRAARLVARLDAMLAILAYCRGDKCKEQYSTLIGAVGLTEFSQIMDPQYDEQFKILPQFQFARCSATNLQDDLTWYVGGW</sequence>
<evidence type="ECO:0000313" key="4">
    <source>
        <dbReference type="Proteomes" id="UP000612055"/>
    </source>
</evidence>
<dbReference type="PANTHER" id="PTHR43108">
    <property type="entry name" value="N-ACETYLGLUCOSAMINE-6-SULFATASE FAMILY MEMBER"/>
    <property type="match status" value="1"/>
</dbReference>
<dbReference type="Gene3D" id="3.40.720.10">
    <property type="entry name" value="Alkaline Phosphatase, subunit A"/>
    <property type="match status" value="2"/>
</dbReference>
<evidence type="ECO:0000256" key="1">
    <source>
        <dbReference type="ARBA" id="ARBA00008779"/>
    </source>
</evidence>
<comment type="similarity">
    <text evidence="1">Belongs to the sulfatase family.</text>
</comment>
<proteinExistence type="inferred from homology"/>